<evidence type="ECO:0000313" key="7">
    <source>
        <dbReference type="Proteomes" id="UP001500016"/>
    </source>
</evidence>
<dbReference type="InterPro" id="IPR018077">
    <property type="entry name" value="Glyco_hydro_fam25_subgr"/>
</dbReference>
<dbReference type="Gene3D" id="3.20.20.80">
    <property type="entry name" value="Glycosidases"/>
    <property type="match status" value="1"/>
</dbReference>
<dbReference type="SMART" id="SM00641">
    <property type="entry name" value="Glyco_25"/>
    <property type="match status" value="1"/>
</dbReference>
<accession>A0ABP5HM26</accession>
<reference evidence="7" key="1">
    <citation type="journal article" date="2019" name="Int. J. Syst. Evol. Microbiol.">
        <title>The Global Catalogue of Microorganisms (GCM) 10K type strain sequencing project: providing services to taxonomists for standard genome sequencing and annotation.</title>
        <authorList>
            <consortium name="The Broad Institute Genomics Platform"/>
            <consortium name="The Broad Institute Genome Sequencing Center for Infectious Disease"/>
            <person name="Wu L."/>
            <person name="Ma J."/>
        </authorList>
    </citation>
    <scope>NUCLEOTIDE SEQUENCE [LARGE SCALE GENOMIC DNA]</scope>
    <source>
        <strain evidence="7">JCM 15478</strain>
    </source>
</reference>
<keyword evidence="5" id="KW-0732">Signal</keyword>
<dbReference type="PROSITE" id="PS51904">
    <property type="entry name" value="GLYCOSYL_HYDROL_F25_2"/>
    <property type="match status" value="1"/>
</dbReference>
<dbReference type="SUPFAM" id="SSF51445">
    <property type="entry name" value="(Trans)glycosidases"/>
    <property type="match status" value="1"/>
</dbReference>
<feature type="signal peptide" evidence="5">
    <location>
        <begin position="1"/>
        <end position="28"/>
    </location>
</feature>
<feature type="chain" id="PRO_5045942077" description="Lysozyme" evidence="5">
    <location>
        <begin position="29"/>
        <end position="244"/>
    </location>
</feature>
<dbReference type="CDD" id="cd06412">
    <property type="entry name" value="GH25_CH-type"/>
    <property type="match status" value="1"/>
</dbReference>
<evidence type="ECO:0000256" key="2">
    <source>
        <dbReference type="ARBA" id="ARBA00022801"/>
    </source>
</evidence>
<dbReference type="PANTHER" id="PTHR34135:SF2">
    <property type="entry name" value="LYSOZYME"/>
    <property type="match status" value="1"/>
</dbReference>
<dbReference type="EC" id="3.2.1.17" evidence="4"/>
<name>A0ABP5HM26_9ACTN</name>
<evidence type="ECO:0000256" key="5">
    <source>
        <dbReference type="SAM" id="SignalP"/>
    </source>
</evidence>
<dbReference type="InterPro" id="IPR008270">
    <property type="entry name" value="Glyco_hydro_25_AS"/>
</dbReference>
<proteinExistence type="inferred from homology"/>
<keyword evidence="2 4" id="KW-0378">Hydrolase</keyword>
<organism evidence="6 7">
    <name type="scientific">Streptomyces albiaxialis</name>
    <dbReference type="NCBI Taxonomy" id="329523"/>
    <lineage>
        <taxon>Bacteria</taxon>
        <taxon>Bacillati</taxon>
        <taxon>Actinomycetota</taxon>
        <taxon>Actinomycetes</taxon>
        <taxon>Kitasatosporales</taxon>
        <taxon>Streptomycetaceae</taxon>
        <taxon>Streptomyces</taxon>
    </lineage>
</organism>
<comment type="caution">
    <text evidence="6">The sequence shown here is derived from an EMBL/GenBank/DDBJ whole genome shotgun (WGS) entry which is preliminary data.</text>
</comment>
<protein>
    <recommendedName>
        <fullName evidence="4">Lysozyme</fullName>
        <ecNumber evidence="4">3.2.1.17</ecNumber>
    </recommendedName>
</protein>
<keyword evidence="7" id="KW-1185">Reference proteome</keyword>
<evidence type="ECO:0000256" key="3">
    <source>
        <dbReference type="ARBA" id="ARBA00023295"/>
    </source>
</evidence>
<gene>
    <name evidence="6" type="ORF">GCM10009801_40400</name>
</gene>
<evidence type="ECO:0000256" key="4">
    <source>
        <dbReference type="RuleBase" id="RU361176"/>
    </source>
</evidence>
<comment type="catalytic activity">
    <reaction evidence="4">
        <text>Hydrolysis of (1-&gt;4)-beta-linkages between N-acetylmuramic acid and N-acetyl-D-glucosamine residues in a peptidoglycan and between N-acetyl-D-glucosamine residues in chitodextrins.</text>
        <dbReference type="EC" id="3.2.1.17"/>
    </reaction>
</comment>
<dbReference type="Proteomes" id="UP001500016">
    <property type="component" value="Unassembled WGS sequence"/>
</dbReference>
<dbReference type="PANTHER" id="PTHR34135">
    <property type="entry name" value="LYSOZYME"/>
    <property type="match status" value="1"/>
</dbReference>
<evidence type="ECO:0000256" key="1">
    <source>
        <dbReference type="ARBA" id="ARBA00010646"/>
    </source>
</evidence>
<keyword evidence="3 4" id="KW-0326">Glycosidase</keyword>
<dbReference type="EMBL" id="BAAAPE010000010">
    <property type="protein sequence ID" value="GAA2081454.1"/>
    <property type="molecule type" value="Genomic_DNA"/>
</dbReference>
<dbReference type="PROSITE" id="PS00953">
    <property type="entry name" value="GLYCOSYL_HYDROL_F25_1"/>
    <property type="match status" value="1"/>
</dbReference>
<evidence type="ECO:0000313" key="6">
    <source>
        <dbReference type="EMBL" id="GAA2081454.1"/>
    </source>
</evidence>
<dbReference type="InterPro" id="IPR002053">
    <property type="entry name" value="Glyco_hydro_25"/>
</dbReference>
<dbReference type="InterPro" id="IPR017853">
    <property type="entry name" value="GH"/>
</dbReference>
<comment type="similarity">
    <text evidence="1 4">Belongs to the glycosyl hydrolase 25 family.</text>
</comment>
<sequence length="244" mass="26880">MHVAPAARRSYTLTVAAATLALVGTAFLESPAPAVSAGKPRGHDVSSHQGKVDWRRARANGASFVYVKATEGTSYRNPHFSQQYDGSRAAGLLRGAYHFARADTSSGRAQAAYFVRNGGQWRRDGVTLPPAVDLESAYGKPCHGLSRARMRGWIRSFGTEVLRRTGRHPTIYTSARWWKRCTGGSREFAANHPLWLADWGTKAGPLPGGWRYRTIWQYANKGRLPGDQNLFNGSMAQLRSYARG</sequence>
<dbReference type="Pfam" id="PF01183">
    <property type="entry name" value="Glyco_hydro_25"/>
    <property type="match status" value="1"/>
</dbReference>